<protein>
    <submittedName>
        <fullName evidence="2">Uncharacterized protein</fullName>
    </submittedName>
</protein>
<dbReference type="InterPro" id="IPR011044">
    <property type="entry name" value="Quino_amine_DH_bsu"/>
</dbReference>
<gene>
    <name evidence="2" type="ORF">HK105_208883</name>
</gene>
<feature type="region of interest" description="Disordered" evidence="1">
    <location>
        <begin position="12"/>
        <end position="61"/>
    </location>
</feature>
<dbReference type="Proteomes" id="UP001527925">
    <property type="component" value="Unassembled WGS sequence"/>
</dbReference>
<dbReference type="Gene3D" id="2.130.10.10">
    <property type="entry name" value="YVTN repeat-like/Quinoprotein amine dehydrogenase"/>
    <property type="match status" value="1"/>
</dbReference>
<dbReference type="EMBL" id="JADGIZ020000094">
    <property type="protein sequence ID" value="KAL2911675.1"/>
    <property type="molecule type" value="Genomic_DNA"/>
</dbReference>
<organism evidence="2 3">
    <name type="scientific">Polyrhizophydium stewartii</name>
    <dbReference type="NCBI Taxonomy" id="2732419"/>
    <lineage>
        <taxon>Eukaryota</taxon>
        <taxon>Fungi</taxon>
        <taxon>Fungi incertae sedis</taxon>
        <taxon>Chytridiomycota</taxon>
        <taxon>Chytridiomycota incertae sedis</taxon>
        <taxon>Chytridiomycetes</taxon>
        <taxon>Rhizophydiales</taxon>
        <taxon>Rhizophydiales incertae sedis</taxon>
        <taxon>Polyrhizophydium</taxon>
    </lineage>
</organism>
<comment type="caution">
    <text evidence="2">The sequence shown here is derived from an EMBL/GenBank/DDBJ whole genome shotgun (WGS) entry which is preliminary data.</text>
</comment>
<reference evidence="2 3" key="1">
    <citation type="submission" date="2023-09" db="EMBL/GenBank/DDBJ databases">
        <title>Pangenome analysis of Batrachochytrium dendrobatidis and related Chytrids.</title>
        <authorList>
            <person name="Yacoub M.N."/>
            <person name="Stajich J.E."/>
            <person name="James T.Y."/>
        </authorList>
    </citation>
    <scope>NUCLEOTIDE SEQUENCE [LARGE SCALE GENOMIC DNA]</scope>
    <source>
        <strain evidence="2 3">JEL0888</strain>
    </source>
</reference>
<evidence type="ECO:0000256" key="1">
    <source>
        <dbReference type="SAM" id="MobiDB-lite"/>
    </source>
</evidence>
<accession>A0ABR4MWL9</accession>
<name>A0ABR4MWL9_9FUNG</name>
<feature type="non-terminal residue" evidence="2">
    <location>
        <position position="241"/>
    </location>
</feature>
<evidence type="ECO:0000313" key="2">
    <source>
        <dbReference type="EMBL" id="KAL2911675.1"/>
    </source>
</evidence>
<evidence type="ECO:0000313" key="3">
    <source>
        <dbReference type="Proteomes" id="UP001527925"/>
    </source>
</evidence>
<proteinExistence type="predicted"/>
<keyword evidence="3" id="KW-1185">Reference proteome</keyword>
<dbReference type="InterPro" id="IPR015943">
    <property type="entry name" value="WD40/YVTN_repeat-like_dom_sf"/>
</dbReference>
<dbReference type="SUPFAM" id="SSF50969">
    <property type="entry name" value="YVTN repeat-like/Quinoprotein amine dehydrogenase"/>
    <property type="match status" value="1"/>
</dbReference>
<sequence length="241" mass="25149">MIVAVEAALWPGALPGQPAQPPQPHTAAQDGRAVDPDPASGHRVPHSPSVPPNLLRLASSSPGGARAATLAVSHDARHCAVLVPGWLDVRRGQRCVHPPPGQLPLPPDPEPAWQRLAWSPDSRWVAMSLSNGALLVYDLESRRCLCDLQRGGGSAVHAEPAEMAAPVPGSVDPPAGLVFVPSSGSGSRVMLLSLGFGGRVDAFQLSEDQDGLRLDAAWLGDLGSVHRTVTAAAWHAATQQL</sequence>